<dbReference type="AlphaFoldDB" id="A0AAT9GMZ9"/>
<evidence type="ECO:0008006" key="2">
    <source>
        <dbReference type="Google" id="ProtNLM"/>
    </source>
</evidence>
<dbReference type="GeneID" id="92352966"/>
<reference evidence="1" key="1">
    <citation type="submission" date="2024-03" db="EMBL/GenBank/DDBJ databases">
        <title>Complete genome sequence of Sulfurisphaera javensis strain KD-1.</title>
        <authorList>
            <person name="Sakai H."/>
            <person name="Nur N."/>
            <person name="Suwanto A."/>
            <person name="Kurosawa N."/>
        </authorList>
    </citation>
    <scope>NUCLEOTIDE SEQUENCE</scope>
    <source>
        <strain evidence="1">KD-1</strain>
    </source>
</reference>
<dbReference type="KEGG" id="sjv:SJAV_00320"/>
<evidence type="ECO:0000313" key="1">
    <source>
        <dbReference type="EMBL" id="BFH72088.1"/>
    </source>
</evidence>
<accession>A0AAT9GMZ9</accession>
<gene>
    <name evidence="1" type="ORF">SJAV_00320</name>
</gene>
<name>A0AAT9GMZ9_9CREN</name>
<protein>
    <recommendedName>
        <fullName evidence="2">Glycine zipper 2TM domain-containing protein</fullName>
    </recommendedName>
</protein>
<proteinExistence type="predicted"/>
<organism evidence="1">
    <name type="scientific">Sulfurisphaera javensis</name>
    <dbReference type="NCBI Taxonomy" id="2049879"/>
    <lineage>
        <taxon>Archaea</taxon>
        <taxon>Thermoproteota</taxon>
        <taxon>Thermoprotei</taxon>
        <taxon>Sulfolobales</taxon>
        <taxon>Sulfolobaceae</taxon>
        <taxon>Sulfurisphaera</taxon>
    </lineage>
</organism>
<sequence>MIEAKKKKLSTDEVKEVANRCLKKLDDTPIIKELKSERIMISLRVNANSLPNSKEICNNIVNTVMNIVEELHVIWISFQIVETVTFEEMGAVGGAVVGGGAGYAASKDNTNESQLISTAISLAIGSMLGYVIGRNIERVEKILCEYTNYYGYPVRVL</sequence>
<dbReference type="RefSeq" id="WP_369610339.1">
    <property type="nucleotide sequence ID" value="NZ_AP031322.1"/>
</dbReference>
<dbReference type="EMBL" id="AP031322">
    <property type="protein sequence ID" value="BFH72088.1"/>
    <property type="molecule type" value="Genomic_DNA"/>
</dbReference>